<dbReference type="STRING" id="459349.CLOAM1330"/>
<reference evidence="1 2" key="1">
    <citation type="journal article" date="2008" name="J. Bacteriol.">
        <title>'Candidatus Cloacamonas acidaminovorans': genome sequence reconstruction provides a first glimpse of a new bacterial division.</title>
        <authorList>
            <person name="Pelletier E."/>
            <person name="Kreimeyer A."/>
            <person name="Bocs S."/>
            <person name="Rouy Z."/>
            <person name="Gyapay G."/>
            <person name="Chouari R."/>
            <person name="Riviere D."/>
            <person name="Ganesan A."/>
            <person name="Daegelen P."/>
            <person name="Sghir A."/>
            <person name="Cohen G.N."/>
            <person name="Medigue C."/>
            <person name="Weissenbach J."/>
            <person name="Le Paslier D."/>
        </authorList>
    </citation>
    <scope>NUCLEOTIDE SEQUENCE [LARGE SCALE GENOMIC DNA]</scope>
    <source>
        <strain evidence="2">Evry</strain>
    </source>
</reference>
<accession>B0VIP5</accession>
<protein>
    <submittedName>
        <fullName evidence="1">Uncharacterized protein</fullName>
    </submittedName>
</protein>
<keyword evidence="2" id="KW-1185">Reference proteome</keyword>
<gene>
    <name evidence="1" type="ordered locus">CLOAM1330</name>
</gene>
<dbReference type="KEGG" id="caci:CLOAM1330"/>
<dbReference type="Proteomes" id="UP000002019">
    <property type="component" value="Chromosome"/>
</dbReference>
<proteinExistence type="predicted"/>
<dbReference type="EMBL" id="CU466930">
    <property type="protein sequence ID" value="CAO81186.1"/>
    <property type="molecule type" value="Genomic_DNA"/>
</dbReference>
<dbReference type="AlphaFoldDB" id="B0VIP5"/>
<organism evidence="1 2">
    <name type="scientific">Cloacimonas acidaminovorans (strain Evry)</name>
    <dbReference type="NCBI Taxonomy" id="459349"/>
    <lineage>
        <taxon>Bacteria</taxon>
        <taxon>Pseudomonadati</taxon>
        <taxon>Candidatus Cloacimonadota</taxon>
        <taxon>Candidatus Cloacimonadia</taxon>
        <taxon>Candidatus Cloacimonadales</taxon>
        <taxon>Candidatus Cloacimonadaceae</taxon>
        <taxon>Candidatus Cloacimonas</taxon>
    </lineage>
</organism>
<evidence type="ECO:0000313" key="1">
    <source>
        <dbReference type="EMBL" id="CAO81186.1"/>
    </source>
</evidence>
<evidence type="ECO:0000313" key="2">
    <source>
        <dbReference type="Proteomes" id="UP000002019"/>
    </source>
</evidence>
<name>B0VIP5_CLOAI</name>
<sequence length="181" mass="20687">MLTAGILFLLSACSVSQFVPGEGVVSENNYAVIRTDTLLIIVKPQSYPGSYQEINNRFFPIFISIKNNSRQKIKLQESSFSILCNEKQYDPVPVDYILSDLERRMMLKEFSDPFSPTTEFGITDRNKEQEMYYELVNNAFSSAELLPGAKKEGYLFYNREIASARYFTINILGTAIPFVKQ</sequence>
<dbReference type="OrthoDB" id="9853275at2"/>
<dbReference type="HOGENOM" id="CLU_1486579_0_0_0"/>